<evidence type="ECO:0000313" key="3">
    <source>
        <dbReference type="Proteomes" id="UP000198863"/>
    </source>
</evidence>
<organism evidence="2 3">
    <name type="scientific">Klenkia brasiliensis</name>
    <dbReference type="NCBI Taxonomy" id="333142"/>
    <lineage>
        <taxon>Bacteria</taxon>
        <taxon>Bacillati</taxon>
        <taxon>Actinomycetota</taxon>
        <taxon>Actinomycetes</taxon>
        <taxon>Geodermatophilales</taxon>
        <taxon>Geodermatophilaceae</taxon>
        <taxon>Klenkia</taxon>
    </lineage>
</organism>
<gene>
    <name evidence="2" type="ORF">SAMN05660324_0517</name>
</gene>
<reference evidence="3" key="1">
    <citation type="submission" date="2016-10" db="EMBL/GenBank/DDBJ databases">
        <authorList>
            <person name="Varghese N."/>
            <person name="Submissions S."/>
        </authorList>
    </citation>
    <scope>NUCLEOTIDE SEQUENCE [LARGE SCALE GENOMIC DNA]</scope>
    <source>
        <strain evidence="3">DSM 44526</strain>
    </source>
</reference>
<dbReference type="PROSITE" id="PS51257">
    <property type="entry name" value="PROKAR_LIPOPROTEIN"/>
    <property type="match status" value="1"/>
</dbReference>
<dbReference type="Gene3D" id="2.60.40.1890">
    <property type="entry name" value="PCu(A)C copper chaperone"/>
    <property type="match status" value="1"/>
</dbReference>
<sequence length="187" mass="19015">MNRVVRAATIGVLVLSPVVLSACSAGQIAQTATQDRDIRGGQADLGSIHLRTATTAYPQSGSYEEGGDARLLVAIANSGPADDELTDISGPGFEAYEVVDPGNATEAAPTGFTIPAGGNVFVGEGGPQVTLTGLTEALTPAQSLEVTFTFRDAGEVTLPVLVGTPSLDLPRGEEFDFHEGEGGAAEG</sequence>
<protein>
    <recommendedName>
        <fullName evidence="4">Copper(I)-binding protein</fullName>
    </recommendedName>
</protein>
<dbReference type="InterPro" id="IPR007410">
    <property type="entry name" value="LpqE-like"/>
</dbReference>
<dbReference type="EMBL" id="FNCF01000001">
    <property type="protein sequence ID" value="SDF57347.1"/>
    <property type="molecule type" value="Genomic_DNA"/>
</dbReference>
<dbReference type="AlphaFoldDB" id="A0A1G7M6E6"/>
<feature type="signal peptide" evidence="1">
    <location>
        <begin position="1"/>
        <end position="21"/>
    </location>
</feature>
<evidence type="ECO:0000313" key="2">
    <source>
        <dbReference type="EMBL" id="SDF57347.1"/>
    </source>
</evidence>
<dbReference type="InterPro" id="IPR036182">
    <property type="entry name" value="PCuAC_sf"/>
</dbReference>
<dbReference type="SUPFAM" id="SSF110087">
    <property type="entry name" value="DR1885-like metal-binding protein"/>
    <property type="match status" value="1"/>
</dbReference>
<feature type="chain" id="PRO_5039185511" description="Copper(I)-binding protein" evidence="1">
    <location>
        <begin position="22"/>
        <end position="187"/>
    </location>
</feature>
<evidence type="ECO:0000256" key="1">
    <source>
        <dbReference type="SAM" id="SignalP"/>
    </source>
</evidence>
<keyword evidence="1" id="KW-0732">Signal</keyword>
<accession>A0A1G7M6E6</accession>
<name>A0A1G7M6E6_9ACTN</name>
<dbReference type="Proteomes" id="UP000198863">
    <property type="component" value="Unassembled WGS sequence"/>
</dbReference>
<evidence type="ECO:0008006" key="4">
    <source>
        <dbReference type="Google" id="ProtNLM"/>
    </source>
</evidence>
<dbReference type="Pfam" id="PF04314">
    <property type="entry name" value="PCuAC"/>
    <property type="match status" value="1"/>
</dbReference>
<proteinExistence type="predicted"/>
<keyword evidence="3" id="KW-1185">Reference proteome</keyword>
<dbReference type="RefSeq" id="WP_165640097.1">
    <property type="nucleotide sequence ID" value="NZ_FNCF01000001.1"/>
</dbReference>